<dbReference type="InterPro" id="IPR052327">
    <property type="entry name" value="Activin_resp_transcr_regulator"/>
</dbReference>
<evidence type="ECO:0000313" key="5">
    <source>
        <dbReference type="Proteomes" id="UP001488838"/>
    </source>
</evidence>
<dbReference type="SUPFAM" id="SSF46785">
    <property type="entry name" value="Winged helix' DNA-binding domain"/>
    <property type="match status" value="1"/>
</dbReference>
<accession>A0AAW0HNC7</accession>
<dbReference type="InterPro" id="IPR001766">
    <property type="entry name" value="Fork_head_dom"/>
</dbReference>
<sequence>MFHFFRDGYKSWKDSVRHNLSSNRCFRKVPKDPAKPQAKGNFWVVDVSLIPAEALRLQNTALCR</sequence>
<comment type="subcellular location">
    <subcellularLocation>
        <location evidence="2">Nucleus</location>
    </subcellularLocation>
</comment>
<reference evidence="4 5" key="1">
    <citation type="journal article" date="2023" name="bioRxiv">
        <title>Conserved and derived expression patterns and positive selection on dental genes reveal complex evolutionary context of ever-growing rodent molars.</title>
        <authorList>
            <person name="Calamari Z.T."/>
            <person name="Song A."/>
            <person name="Cohen E."/>
            <person name="Akter M."/>
            <person name="Roy R.D."/>
            <person name="Hallikas O."/>
            <person name="Christensen M.M."/>
            <person name="Li P."/>
            <person name="Marangoni P."/>
            <person name="Jernvall J."/>
            <person name="Klein O.D."/>
        </authorList>
    </citation>
    <scope>NUCLEOTIDE SEQUENCE [LARGE SCALE GENOMIC DNA]</scope>
    <source>
        <strain evidence="4">V071</strain>
    </source>
</reference>
<dbReference type="PROSITE" id="PS50039">
    <property type="entry name" value="FORK_HEAD_3"/>
    <property type="match status" value="1"/>
</dbReference>
<evidence type="ECO:0000313" key="4">
    <source>
        <dbReference type="EMBL" id="KAK7803131.1"/>
    </source>
</evidence>
<comment type="caution">
    <text evidence="4">The sequence shown here is derived from an EMBL/GenBank/DDBJ whole genome shotgun (WGS) entry which is preliminary data.</text>
</comment>
<protein>
    <recommendedName>
        <fullName evidence="3">Fork-head domain-containing protein</fullName>
    </recommendedName>
</protein>
<dbReference type="GO" id="GO:0032444">
    <property type="term" value="C:activin responsive factor complex"/>
    <property type="evidence" value="ECO:0007669"/>
    <property type="project" value="TreeGrafter"/>
</dbReference>
<dbReference type="InterPro" id="IPR030456">
    <property type="entry name" value="TF_fork_head_CS_2"/>
</dbReference>
<dbReference type="Gene3D" id="1.10.10.10">
    <property type="entry name" value="Winged helix-like DNA-binding domain superfamily/Winged helix DNA-binding domain"/>
    <property type="match status" value="1"/>
</dbReference>
<dbReference type="AlphaFoldDB" id="A0AAW0HNC7"/>
<evidence type="ECO:0000256" key="1">
    <source>
        <dbReference type="ARBA" id="ARBA00023125"/>
    </source>
</evidence>
<dbReference type="GO" id="GO:0000976">
    <property type="term" value="F:transcription cis-regulatory region binding"/>
    <property type="evidence" value="ECO:0007669"/>
    <property type="project" value="TreeGrafter"/>
</dbReference>
<dbReference type="InterPro" id="IPR036390">
    <property type="entry name" value="WH_DNA-bd_sf"/>
</dbReference>
<dbReference type="PANTHER" id="PTHR47316">
    <property type="entry name" value="FORKHEAD BOX PROTEIN H1"/>
    <property type="match status" value="1"/>
</dbReference>
<feature type="domain" description="Fork-head" evidence="3">
    <location>
        <begin position="1"/>
        <end position="46"/>
    </location>
</feature>
<name>A0AAW0HNC7_MYOGA</name>
<dbReference type="InterPro" id="IPR036388">
    <property type="entry name" value="WH-like_DNA-bd_sf"/>
</dbReference>
<evidence type="ECO:0000256" key="2">
    <source>
        <dbReference type="PROSITE-ProRule" id="PRU00089"/>
    </source>
</evidence>
<dbReference type="GO" id="GO:0007179">
    <property type="term" value="P:transforming growth factor beta receptor signaling pathway"/>
    <property type="evidence" value="ECO:0007669"/>
    <property type="project" value="TreeGrafter"/>
</dbReference>
<keyword evidence="5" id="KW-1185">Reference proteome</keyword>
<feature type="DNA-binding region" description="Fork-head" evidence="2">
    <location>
        <begin position="1"/>
        <end position="46"/>
    </location>
</feature>
<dbReference type="Proteomes" id="UP001488838">
    <property type="component" value="Unassembled WGS sequence"/>
</dbReference>
<dbReference type="GO" id="GO:0001228">
    <property type="term" value="F:DNA-binding transcription activator activity, RNA polymerase II-specific"/>
    <property type="evidence" value="ECO:0007669"/>
    <property type="project" value="TreeGrafter"/>
</dbReference>
<keyword evidence="2" id="KW-0539">Nucleus</keyword>
<keyword evidence="1 2" id="KW-0238">DNA-binding</keyword>
<organism evidence="4 5">
    <name type="scientific">Myodes glareolus</name>
    <name type="common">Bank vole</name>
    <name type="synonym">Clethrionomys glareolus</name>
    <dbReference type="NCBI Taxonomy" id="447135"/>
    <lineage>
        <taxon>Eukaryota</taxon>
        <taxon>Metazoa</taxon>
        <taxon>Chordata</taxon>
        <taxon>Craniata</taxon>
        <taxon>Vertebrata</taxon>
        <taxon>Euteleostomi</taxon>
        <taxon>Mammalia</taxon>
        <taxon>Eutheria</taxon>
        <taxon>Euarchontoglires</taxon>
        <taxon>Glires</taxon>
        <taxon>Rodentia</taxon>
        <taxon>Myomorpha</taxon>
        <taxon>Muroidea</taxon>
        <taxon>Cricetidae</taxon>
        <taxon>Arvicolinae</taxon>
        <taxon>Myodes</taxon>
    </lineage>
</organism>
<dbReference type="EMBL" id="JBBHLL010000431">
    <property type="protein sequence ID" value="KAK7803131.1"/>
    <property type="molecule type" value="Genomic_DNA"/>
</dbReference>
<dbReference type="PANTHER" id="PTHR47316:SF1">
    <property type="entry name" value="FORKHEAD BOX PROTEIN H1"/>
    <property type="match status" value="1"/>
</dbReference>
<dbReference type="Pfam" id="PF00250">
    <property type="entry name" value="Forkhead"/>
    <property type="match status" value="1"/>
</dbReference>
<gene>
    <name evidence="4" type="ORF">U0070_004170</name>
</gene>
<proteinExistence type="predicted"/>
<dbReference type="SMART" id="SM00339">
    <property type="entry name" value="FH"/>
    <property type="match status" value="1"/>
</dbReference>
<dbReference type="PROSITE" id="PS00658">
    <property type="entry name" value="FORK_HEAD_2"/>
    <property type="match status" value="1"/>
</dbReference>
<evidence type="ECO:0000259" key="3">
    <source>
        <dbReference type="PROSITE" id="PS50039"/>
    </source>
</evidence>